<name>A0A286IBJ0_9HYPH</name>
<keyword evidence="3" id="KW-0804">Transcription</keyword>
<dbReference type="GO" id="GO:0003677">
    <property type="term" value="F:DNA binding"/>
    <property type="evidence" value="ECO:0007669"/>
    <property type="project" value="UniProtKB-KW"/>
</dbReference>
<dbReference type="InterPro" id="IPR051011">
    <property type="entry name" value="Metal_resp_trans_reg"/>
</dbReference>
<dbReference type="Gene3D" id="1.10.10.10">
    <property type="entry name" value="Winged helix-like DNA-binding domain superfamily/Winged helix DNA-binding domain"/>
    <property type="match status" value="1"/>
</dbReference>
<sequence length="138" mass="14962">MRICPVAAGQRSRRRPMLAQTGAIHYPSDMDQQAALDAFSALSQETRLAVFRLLVAAGPDGMASGDIGERLNVRQNTMSTNLGILLKAGLVRRERDGRNVRYHADHAGISGLLGFLLEDCCGGNPELCQPIIRQLSCT</sequence>
<dbReference type="SUPFAM" id="SSF46785">
    <property type="entry name" value="Winged helix' DNA-binding domain"/>
    <property type="match status" value="1"/>
</dbReference>
<dbReference type="PRINTS" id="PR00778">
    <property type="entry name" value="HTHARSR"/>
</dbReference>
<feature type="domain" description="HTH arsR-type" evidence="4">
    <location>
        <begin position="27"/>
        <end position="124"/>
    </location>
</feature>
<organism evidence="5 6">
    <name type="scientific">Hoeflea halophila</name>
    <dbReference type="NCBI Taxonomy" id="714899"/>
    <lineage>
        <taxon>Bacteria</taxon>
        <taxon>Pseudomonadati</taxon>
        <taxon>Pseudomonadota</taxon>
        <taxon>Alphaproteobacteria</taxon>
        <taxon>Hyphomicrobiales</taxon>
        <taxon>Rhizobiaceae</taxon>
        <taxon>Hoeflea</taxon>
    </lineage>
</organism>
<evidence type="ECO:0000256" key="3">
    <source>
        <dbReference type="ARBA" id="ARBA00023163"/>
    </source>
</evidence>
<reference evidence="6" key="1">
    <citation type="submission" date="2017-08" db="EMBL/GenBank/DDBJ databases">
        <authorList>
            <person name="Varghese N."/>
            <person name="Submissions S."/>
        </authorList>
    </citation>
    <scope>NUCLEOTIDE SEQUENCE [LARGE SCALE GENOMIC DNA]</scope>
    <source>
        <strain evidence="6">KCTC 23107</strain>
    </source>
</reference>
<dbReference type="NCBIfam" id="NF033788">
    <property type="entry name" value="HTH_metalloreg"/>
    <property type="match status" value="1"/>
</dbReference>
<protein>
    <submittedName>
        <fullName evidence="5">ArsR family transcriptional regulator</fullName>
    </submittedName>
</protein>
<dbReference type="InterPro" id="IPR036390">
    <property type="entry name" value="WH_DNA-bd_sf"/>
</dbReference>
<evidence type="ECO:0000313" key="5">
    <source>
        <dbReference type="EMBL" id="SOE16739.1"/>
    </source>
</evidence>
<dbReference type="EMBL" id="OCPC01000002">
    <property type="protein sequence ID" value="SOE16739.1"/>
    <property type="molecule type" value="Genomic_DNA"/>
</dbReference>
<dbReference type="PANTHER" id="PTHR43132">
    <property type="entry name" value="ARSENICAL RESISTANCE OPERON REPRESSOR ARSR-RELATED"/>
    <property type="match status" value="1"/>
</dbReference>
<dbReference type="GO" id="GO:0003700">
    <property type="term" value="F:DNA-binding transcription factor activity"/>
    <property type="evidence" value="ECO:0007669"/>
    <property type="project" value="InterPro"/>
</dbReference>
<keyword evidence="6" id="KW-1185">Reference proteome</keyword>
<dbReference type="PANTHER" id="PTHR43132:SF2">
    <property type="entry name" value="ARSENICAL RESISTANCE OPERON REPRESSOR ARSR-RELATED"/>
    <property type="match status" value="1"/>
</dbReference>
<dbReference type="Proteomes" id="UP000219465">
    <property type="component" value="Unassembled WGS sequence"/>
</dbReference>
<gene>
    <name evidence="5" type="ORF">SAMN05877838_1619</name>
</gene>
<dbReference type="InterPro" id="IPR011991">
    <property type="entry name" value="ArsR-like_HTH"/>
</dbReference>
<dbReference type="InterPro" id="IPR001845">
    <property type="entry name" value="HTH_ArsR_DNA-bd_dom"/>
</dbReference>
<keyword evidence="2" id="KW-0238">DNA-binding</keyword>
<dbReference type="InterPro" id="IPR036388">
    <property type="entry name" value="WH-like_DNA-bd_sf"/>
</dbReference>
<accession>A0A286IBJ0</accession>
<dbReference type="CDD" id="cd00090">
    <property type="entry name" value="HTH_ARSR"/>
    <property type="match status" value="1"/>
</dbReference>
<dbReference type="AlphaFoldDB" id="A0A286IBJ0"/>
<evidence type="ECO:0000313" key="6">
    <source>
        <dbReference type="Proteomes" id="UP000219465"/>
    </source>
</evidence>
<keyword evidence="1" id="KW-0805">Transcription regulation</keyword>
<evidence type="ECO:0000256" key="1">
    <source>
        <dbReference type="ARBA" id="ARBA00023015"/>
    </source>
</evidence>
<proteinExistence type="predicted"/>
<dbReference type="PROSITE" id="PS50987">
    <property type="entry name" value="HTH_ARSR_2"/>
    <property type="match status" value="1"/>
</dbReference>
<dbReference type="SMART" id="SM00418">
    <property type="entry name" value="HTH_ARSR"/>
    <property type="match status" value="1"/>
</dbReference>
<dbReference type="Pfam" id="PF12840">
    <property type="entry name" value="HTH_20"/>
    <property type="match status" value="1"/>
</dbReference>
<evidence type="ECO:0000256" key="2">
    <source>
        <dbReference type="ARBA" id="ARBA00023125"/>
    </source>
</evidence>
<evidence type="ECO:0000259" key="4">
    <source>
        <dbReference type="PROSITE" id="PS50987"/>
    </source>
</evidence>